<accession>A0A1N6DY56</accession>
<gene>
    <name evidence="1" type="ORF">SAMN05444002_0129</name>
</gene>
<evidence type="ECO:0000313" key="1">
    <source>
        <dbReference type="EMBL" id="SIN75644.1"/>
    </source>
</evidence>
<organism evidence="1 2">
    <name type="scientific">Vannielia litorea</name>
    <dbReference type="NCBI Taxonomy" id="1217970"/>
    <lineage>
        <taxon>Bacteria</taxon>
        <taxon>Pseudomonadati</taxon>
        <taxon>Pseudomonadota</taxon>
        <taxon>Alphaproteobacteria</taxon>
        <taxon>Rhodobacterales</taxon>
        <taxon>Paracoccaceae</taxon>
        <taxon>Vannielia</taxon>
    </lineage>
</organism>
<dbReference type="Proteomes" id="UP000184932">
    <property type="component" value="Unassembled WGS sequence"/>
</dbReference>
<evidence type="ECO:0000313" key="2">
    <source>
        <dbReference type="Proteomes" id="UP000184932"/>
    </source>
</evidence>
<reference evidence="2" key="1">
    <citation type="submission" date="2016-11" db="EMBL/GenBank/DDBJ databases">
        <authorList>
            <person name="Varghese N."/>
            <person name="Submissions S."/>
        </authorList>
    </citation>
    <scope>NUCLEOTIDE SEQUENCE [LARGE SCALE GENOMIC DNA]</scope>
    <source>
        <strain evidence="2">DSM 29440</strain>
    </source>
</reference>
<proteinExistence type="predicted"/>
<dbReference type="EMBL" id="FSRL01000001">
    <property type="protein sequence ID" value="SIN75644.1"/>
    <property type="molecule type" value="Genomic_DNA"/>
</dbReference>
<dbReference type="STRING" id="1217970.SAMN05444002_0129"/>
<protein>
    <submittedName>
        <fullName evidence="1">Uncharacterized protein</fullName>
    </submittedName>
</protein>
<name>A0A1N6DY56_9RHOB</name>
<sequence>MDSVTTAFELMEVELDSEVDSLNARGAECFRNSDYSQAERLIAEGKSLLDFCARVRELSDEWKDKFSASFPEEVVPNNVVEARKTILGASKSAKTLLTVKFEDGTVVYEPKALETFALAIQKIGFDRVERLGLVVNREPLVSRSPSKRYADFQVGNTFIKTHSSTSQKKRTLEEIAARLGESLIVRIVEA</sequence>
<dbReference type="AlphaFoldDB" id="A0A1N6DY56"/>
<keyword evidence="2" id="KW-1185">Reference proteome</keyword>
<dbReference type="OrthoDB" id="7857405at2"/>
<dbReference type="RefSeq" id="WP_074254351.1">
    <property type="nucleotide sequence ID" value="NZ_FSRL01000001.1"/>
</dbReference>